<comment type="caution">
    <text evidence="4">The sequence shown here is derived from an EMBL/GenBank/DDBJ whole genome shotgun (WGS) entry which is preliminary data.</text>
</comment>
<dbReference type="SMART" id="SM00054">
    <property type="entry name" value="EFh"/>
    <property type="match status" value="3"/>
</dbReference>
<feature type="transmembrane region" description="Helical" evidence="2">
    <location>
        <begin position="31"/>
        <end position="48"/>
    </location>
</feature>
<dbReference type="EMBL" id="JAAAXW010000009">
    <property type="protein sequence ID" value="KAF9550726.1"/>
    <property type="molecule type" value="Genomic_DNA"/>
</dbReference>
<dbReference type="InterPro" id="IPR011992">
    <property type="entry name" value="EF-hand-dom_pair"/>
</dbReference>
<feature type="transmembrane region" description="Helical" evidence="2">
    <location>
        <begin position="148"/>
        <end position="171"/>
    </location>
</feature>
<keyword evidence="2" id="KW-0812">Transmembrane</keyword>
<name>A0A9P6FH83_9FUNG</name>
<feature type="domain" description="EF-hand" evidence="3">
    <location>
        <begin position="369"/>
        <end position="404"/>
    </location>
</feature>
<evidence type="ECO:0000256" key="1">
    <source>
        <dbReference type="ARBA" id="ARBA00022837"/>
    </source>
</evidence>
<keyword evidence="5" id="KW-1185">Reference proteome</keyword>
<dbReference type="SUPFAM" id="SSF47473">
    <property type="entry name" value="EF-hand"/>
    <property type="match status" value="1"/>
</dbReference>
<gene>
    <name evidence="4" type="ORF">EC957_012043</name>
</gene>
<feature type="transmembrane region" description="Helical" evidence="2">
    <location>
        <begin position="183"/>
        <end position="210"/>
    </location>
</feature>
<evidence type="ECO:0000313" key="5">
    <source>
        <dbReference type="Proteomes" id="UP000723463"/>
    </source>
</evidence>
<feature type="transmembrane region" description="Helical" evidence="2">
    <location>
        <begin position="68"/>
        <end position="86"/>
    </location>
</feature>
<dbReference type="GO" id="GO:0005509">
    <property type="term" value="F:calcium ion binding"/>
    <property type="evidence" value="ECO:0007669"/>
    <property type="project" value="InterPro"/>
</dbReference>
<feature type="transmembrane region" description="Helical" evidence="2">
    <location>
        <begin position="92"/>
        <end position="109"/>
    </location>
</feature>
<dbReference type="InterPro" id="IPR018247">
    <property type="entry name" value="EF_Hand_1_Ca_BS"/>
</dbReference>
<dbReference type="InterPro" id="IPR002048">
    <property type="entry name" value="EF_hand_dom"/>
</dbReference>
<keyword evidence="2" id="KW-1133">Transmembrane helix</keyword>
<feature type="transmembrane region" description="Helical" evidence="2">
    <location>
        <begin position="121"/>
        <end position="142"/>
    </location>
</feature>
<feature type="domain" description="EF-hand" evidence="3">
    <location>
        <begin position="287"/>
        <end position="322"/>
    </location>
</feature>
<evidence type="ECO:0000259" key="3">
    <source>
        <dbReference type="PROSITE" id="PS50222"/>
    </source>
</evidence>
<keyword evidence="1" id="KW-0106">Calcium</keyword>
<evidence type="ECO:0000256" key="2">
    <source>
        <dbReference type="SAM" id="Phobius"/>
    </source>
</evidence>
<sequence length="453" mass="50935">MNTNRTMILTDPLPHYKHVNWEQPDVNFRMYIGYISLLFDVGVLAYHFSTPFHPKFYVKTARRRALRLHILSGCLEIIACVCAYYAKDPTKYAYAAAAFGAIAHVPTTFYQIPTVLGIKAFLVPSLSLVTALHGYFAINLVFNPTSFYYLLSTYLTVHIYAWSRVFFALYYRFKLFESHRFSAAMLTSGTLLIPSVLGLRGNIILVVFVLTCDGLIRSYTTPEFWTAWTTENPRELATDPEKKVVLEALITAAEISNTVESLSAQEPKDRYSRICASVMTANARNTSPREKAHAVFRAIDVDRDNELNITEFKDFLLACGISPNDGEGQVLLDGLFQGGKITTADEFCAWFTKSWIHSSSITVPRLPSTPRGQAKLVFDALDADGSGELDLAELETLLYSWGLPRNEAAGYLKSHDKDQSGAIDFQEFYKSMGTVWKFAIQSFIDEGKIRIDA</sequence>
<accession>A0A9P6FH83</accession>
<dbReference type="CDD" id="cd00051">
    <property type="entry name" value="EFh"/>
    <property type="match status" value="1"/>
</dbReference>
<dbReference type="PROSITE" id="PS00018">
    <property type="entry name" value="EF_HAND_1"/>
    <property type="match status" value="3"/>
</dbReference>
<reference evidence="4" key="1">
    <citation type="journal article" date="2020" name="Fungal Divers.">
        <title>Resolving the Mortierellaceae phylogeny through synthesis of multi-gene phylogenetics and phylogenomics.</title>
        <authorList>
            <person name="Vandepol N."/>
            <person name="Liber J."/>
            <person name="Desiro A."/>
            <person name="Na H."/>
            <person name="Kennedy M."/>
            <person name="Barry K."/>
            <person name="Grigoriev I.V."/>
            <person name="Miller A.N."/>
            <person name="O'Donnell K."/>
            <person name="Stajich J.E."/>
            <person name="Bonito G."/>
        </authorList>
    </citation>
    <scope>NUCLEOTIDE SEQUENCE</scope>
    <source>
        <strain evidence="4">NRRL 2591</strain>
    </source>
</reference>
<evidence type="ECO:0000313" key="4">
    <source>
        <dbReference type="EMBL" id="KAF9550726.1"/>
    </source>
</evidence>
<dbReference type="Pfam" id="PF13202">
    <property type="entry name" value="EF-hand_5"/>
    <property type="match status" value="2"/>
</dbReference>
<dbReference type="AlphaFoldDB" id="A0A9P6FH83"/>
<protein>
    <recommendedName>
        <fullName evidence="3">EF-hand domain-containing protein</fullName>
    </recommendedName>
</protein>
<keyword evidence="2" id="KW-0472">Membrane</keyword>
<organism evidence="4 5">
    <name type="scientific">Mortierella hygrophila</name>
    <dbReference type="NCBI Taxonomy" id="979708"/>
    <lineage>
        <taxon>Eukaryota</taxon>
        <taxon>Fungi</taxon>
        <taxon>Fungi incertae sedis</taxon>
        <taxon>Mucoromycota</taxon>
        <taxon>Mortierellomycotina</taxon>
        <taxon>Mortierellomycetes</taxon>
        <taxon>Mortierellales</taxon>
        <taxon>Mortierellaceae</taxon>
        <taxon>Mortierella</taxon>
    </lineage>
</organism>
<dbReference type="PROSITE" id="PS50222">
    <property type="entry name" value="EF_HAND_2"/>
    <property type="match status" value="2"/>
</dbReference>
<dbReference type="Gene3D" id="1.10.238.10">
    <property type="entry name" value="EF-hand"/>
    <property type="match status" value="2"/>
</dbReference>
<proteinExistence type="predicted"/>
<dbReference type="Proteomes" id="UP000723463">
    <property type="component" value="Unassembled WGS sequence"/>
</dbReference>